<dbReference type="EMBL" id="CP015839">
    <property type="protein sequence ID" value="ANG61221.1"/>
    <property type="molecule type" value="Genomic_DNA"/>
</dbReference>
<proteinExistence type="predicted"/>
<dbReference type="AlphaFoldDB" id="A0A1A9EUA0"/>
<protein>
    <recommendedName>
        <fullName evidence="1">Polysaccharide pyruvyl transferase domain-containing protein</fullName>
    </recommendedName>
</protein>
<dbReference type="STRING" id="1821621.A8C75_01265"/>
<reference evidence="2 3" key="2">
    <citation type="journal article" date="2018" name="Int. J. Syst. Evol. Microbiol.">
        <title>Marinobacterium aestuarii sp. nov., a benzene-degrading marine bacterium isolated from estuary sediment.</title>
        <authorList>
            <person name="Bae S.S."/>
            <person name="Jung J."/>
            <person name="Chung D."/>
            <person name="Baek K."/>
        </authorList>
    </citation>
    <scope>NUCLEOTIDE SEQUENCE [LARGE SCALE GENOMIC DNA]</scope>
    <source>
        <strain evidence="2 3">ST58-10</strain>
    </source>
</reference>
<evidence type="ECO:0000313" key="2">
    <source>
        <dbReference type="EMBL" id="ANG61221.1"/>
    </source>
</evidence>
<dbReference type="Pfam" id="PF04230">
    <property type="entry name" value="PS_pyruv_trans"/>
    <property type="match status" value="1"/>
</dbReference>
<feature type="domain" description="Polysaccharide pyruvyl transferase" evidence="1">
    <location>
        <begin position="28"/>
        <end position="254"/>
    </location>
</feature>
<name>A0A1A9EUA0_9GAMM</name>
<keyword evidence="3" id="KW-1185">Reference proteome</keyword>
<gene>
    <name evidence="2" type="ORF">A8C75_01265</name>
</gene>
<sequence length="326" mass="36835">MENIREGLGETDYEIIGTIPVGAPFEKLESNKRLVDAADLVVLNGEGSIHHERPYSLSMTEALEYAISKGKKVALINALWQGNNAEMAAVAGRTNLLYVRDRRSQTELGGFGISAAYAPDMTFSKPVRSTVRAVEGRLAVTDSFYKQYTAEAYRYCRQHREVSYAPMIRSRLVHTWREDNRSRKLKEALYLRLLKLSGGRLPMRQYYKDLMFQQSTPQAYIDYLAGHEAVVCYRFHALCFCLQAGIPFIAIRSNSWKVEALLEEIGLSLQERMLSHEEVLANGPAELVERARQSDRDKQLINDFLISSQADNARIFSEIGAIVAAT</sequence>
<organism evidence="2 3">
    <name type="scientific">Marinobacterium aestuarii</name>
    <dbReference type="NCBI Taxonomy" id="1821621"/>
    <lineage>
        <taxon>Bacteria</taxon>
        <taxon>Pseudomonadati</taxon>
        <taxon>Pseudomonadota</taxon>
        <taxon>Gammaproteobacteria</taxon>
        <taxon>Oceanospirillales</taxon>
        <taxon>Oceanospirillaceae</taxon>
        <taxon>Marinobacterium</taxon>
    </lineage>
</organism>
<reference evidence="3" key="1">
    <citation type="submission" date="2016-05" db="EMBL/GenBank/DDBJ databases">
        <authorList>
            <person name="Baek K."/>
            <person name="Yang S.-J."/>
        </authorList>
    </citation>
    <scope>NUCLEOTIDE SEQUENCE [LARGE SCALE GENOMIC DNA]</scope>
    <source>
        <strain evidence="3">ST58-10</strain>
    </source>
</reference>
<dbReference type="PANTHER" id="PTHR36836">
    <property type="entry name" value="COLANIC ACID BIOSYNTHESIS PROTEIN WCAK"/>
    <property type="match status" value="1"/>
</dbReference>
<accession>A0A1A9EUA0</accession>
<dbReference type="InterPro" id="IPR007345">
    <property type="entry name" value="Polysacch_pyruvyl_Trfase"/>
</dbReference>
<dbReference type="Proteomes" id="UP000078070">
    <property type="component" value="Chromosome"/>
</dbReference>
<dbReference type="PANTHER" id="PTHR36836:SF1">
    <property type="entry name" value="COLANIC ACID BIOSYNTHESIS PROTEIN WCAK"/>
    <property type="match status" value="1"/>
</dbReference>
<evidence type="ECO:0000313" key="3">
    <source>
        <dbReference type="Proteomes" id="UP000078070"/>
    </source>
</evidence>
<dbReference type="KEGG" id="mars:A8C75_01265"/>
<evidence type="ECO:0000259" key="1">
    <source>
        <dbReference type="Pfam" id="PF04230"/>
    </source>
</evidence>